<dbReference type="GO" id="GO:0000287">
    <property type="term" value="F:magnesium ion binding"/>
    <property type="evidence" value="ECO:0007669"/>
    <property type="project" value="UniProtKB-UniRule"/>
</dbReference>
<evidence type="ECO:0000259" key="19">
    <source>
        <dbReference type="Pfam" id="PF01634"/>
    </source>
</evidence>
<dbReference type="InterPro" id="IPR018198">
    <property type="entry name" value="ATP_PRibTrfase_CS"/>
</dbReference>
<dbReference type="PANTHER" id="PTHR21403">
    <property type="entry name" value="ATP PHOSPHORIBOSYLTRANSFERASE ATP-PRTASE"/>
    <property type="match status" value="1"/>
</dbReference>
<evidence type="ECO:0000256" key="2">
    <source>
        <dbReference type="ARBA" id="ARBA00001946"/>
    </source>
</evidence>
<evidence type="ECO:0000313" key="21">
    <source>
        <dbReference type="EMBL" id="RFF30033.1"/>
    </source>
</evidence>
<dbReference type="RefSeq" id="WP_116651015.1">
    <property type="nucleotide sequence ID" value="NZ_QUZK01000039.1"/>
</dbReference>
<dbReference type="NCBIfam" id="TIGR03455">
    <property type="entry name" value="HisG_C-term"/>
    <property type="match status" value="1"/>
</dbReference>
<dbReference type="FunFam" id="3.30.70.120:FF:000002">
    <property type="entry name" value="ATP phosphoribosyltransferase"/>
    <property type="match status" value="1"/>
</dbReference>
<feature type="domain" description="ATP phosphoribosyltransferase catalytic" evidence="19">
    <location>
        <begin position="51"/>
        <end position="216"/>
    </location>
</feature>
<evidence type="ECO:0000256" key="9">
    <source>
        <dbReference type="ARBA" id="ARBA00022605"/>
    </source>
</evidence>
<evidence type="ECO:0000256" key="4">
    <source>
        <dbReference type="ARBA" id="ARBA00004667"/>
    </source>
</evidence>
<feature type="domain" description="Histidine biosynthesis HisG C-terminal" evidence="20">
    <location>
        <begin position="220"/>
        <end position="293"/>
    </location>
</feature>
<evidence type="ECO:0000256" key="13">
    <source>
        <dbReference type="ARBA" id="ARBA00022741"/>
    </source>
</evidence>
<dbReference type="HAMAP" id="MF_00079">
    <property type="entry name" value="HisG_Long"/>
    <property type="match status" value="1"/>
</dbReference>
<dbReference type="SUPFAM" id="SSF53850">
    <property type="entry name" value="Periplasmic binding protein-like II"/>
    <property type="match status" value="1"/>
</dbReference>
<evidence type="ECO:0000256" key="17">
    <source>
        <dbReference type="ARBA" id="ARBA00024861"/>
    </source>
</evidence>
<evidence type="ECO:0000313" key="22">
    <source>
        <dbReference type="Proteomes" id="UP000260351"/>
    </source>
</evidence>
<dbReference type="NCBIfam" id="TIGR00070">
    <property type="entry name" value="hisG"/>
    <property type="match status" value="1"/>
</dbReference>
<keyword evidence="14 18" id="KW-0067">ATP-binding</keyword>
<dbReference type="InterPro" id="IPR015867">
    <property type="entry name" value="N-reg_PII/ATP_PRibTrfase_C"/>
</dbReference>
<comment type="catalytic activity">
    <reaction evidence="1 18">
        <text>1-(5-phospho-beta-D-ribosyl)-ATP + diphosphate = 5-phospho-alpha-D-ribose 1-diphosphate + ATP</text>
        <dbReference type="Rhea" id="RHEA:18473"/>
        <dbReference type="ChEBI" id="CHEBI:30616"/>
        <dbReference type="ChEBI" id="CHEBI:33019"/>
        <dbReference type="ChEBI" id="CHEBI:58017"/>
        <dbReference type="ChEBI" id="CHEBI:73183"/>
        <dbReference type="EC" id="2.4.2.17"/>
    </reaction>
</comment>
<proteinExistence type="inferred from homology"/>
<keyword evidence="12 18" id="KW-0479">Metal-binding</keyword>
<keyword evidence="10 18" id="KW-0328">Glycosyltransferase</keyword>
<keyword evidence="9 18" id="KW-0028">Amino-acid biosynthesis</keyword>
<evidence type="ECO:0000256" key="3">
    <source>
        <dbReference type="ARBA" id="ARBA00004496"/>
    </source>
</evidence>
<dbReference type="Gene3D" id="3.40.190.10">
    <property type="entry name" value="Periplasmic binding protein-like II"/>
    <property type="match status" value="2"/>
</dbReference>
<sequence length="296" mass="32345">MNRIQIAIQKSGRLADKSLNLLERSGLHFARSKDKLFWYGRNLPVDLLLVRDDDIPRLLVEGVCQLGIVGENVAEEKLLEARQGRPEVRLDSLGKLDFGHCQLKLAVPEASNAKSIADLAGKRLATSYPQLTRRFLDENGVDADIVMLNGAVEIAPSLGTADAIVDLVSTGTTLRANHLKAIEPVMASQAALYRCPQRLDAEGEQLLDKLLTRIQGVQQAAETKYVMLHAPRSRLAEITAILPGAESPTILPLEGQDDKVAVHAVCTEQVFWEHLEELKDAGASAVLVLPVEKMLA</sequence>
<keyword evidence="11 18" id="KW-0808">Transferase</keyword>
<dbReference type="AlphaFoldDB" id="A0A3E1K7L2"/>
<keyword evidence="22" id="KW-1185">Reference proteome</keyword>
<comment type="subcellular location">
    <subcellularLocation>
        <location evidence="3 18">Cytoplasm</location>
    </subcellularLocation>
</comment>
<dbReference type="PROSITE" id="PS01316">
    <property type="entry name" value="ATP_P_PHORIBOSYLTR"/>
    <property type="match status" value="1"/>
</dbReference>
<comment type="cofactor">
    <cofactor evidence="2 18">
        <name>Mg(2+)</name>
        <dbReference type="ChEBI" id="CHEBI:18420"/>
    </cofactor>
</comment>
<dbReference type="EC" id="2.4.2.17" evidence="6 18"/>
<evidence type="ECO:0000256" key="12">
    <source>
        <dbReference type="ARBA" id="ARBA00022723"/>
    </source>
</evidence>
<dbReference type="Pfam" id="PF01634">
    <property type="entry name" value="HisG"/>
    <property type="match status" value="1"/>
</dbReference>
<comment type="pathway">
    <text evidence="4 18">Amino-acid biosynthesis; L-histidine biosynthesis; L-histidine from 5-phospho-alpha-D-ribose 1-diphosphate: step 1/9.</text>
</comment>
<evidence type="ECO:0000256" key="14">
    <source>
        <dbReference type="ARBA" id="ARBA00022840"/>
    </source>
</evidence>
<keyword evidence="15 18" id="KW-0460">Magnesium</keyword>
<keyword evidence="16 18" id="KW-0368">Histidine biosynthesis</keyword>
<gene>
    <name evidence="18" type="primary">hisG</name>
    <name evidence="21" type="ORF">DZC52_10040</name>
</gene>
<evidence type="ECO:0000256" key="16">
    <source>
        <dbReference type="ARBA" id="ARBA00023102"/>
    </source>
</evidence>
<dbReference type="SUPFAM" id="SSF54913">
    <property type="entry name" value="GlnB-like"/>
    <property type="match status" value="1"/>
</dbReference>
<reference evidence="21 22" key="1">
    <citation type="submission" date="2018-08" db="EMBL/GenBank/DDBJ databases">
        <title>Wenzhouxiangella salilacus sp. nov., a novel bacterium isolated from a saline lake in Xinjiang Province, China.</title>
        <authorList>
            <person name="Han S."/>
        </authorList>
    </citation>
    <scope>NUCLEOTIDE SEQUENCE [LARGE SCALE GENOMIC DNA]</scope>
    <source>
        <strain evidence="21 22">XDB06</strain>
    </source>
</reference>
<comment type="function">
    <text evidence="17 18">Catalyzes the condensation of ATP and 5-phosphoribose 1-diphosphate to form N'-(5'-phosphoribosyl)-ATP (PR-ATP). Has a crucial role in the pathway because the rate of histidine biosynthesis seems to be controlled primarily by regulation of HisG enzymatic activity.</text>
</comment>
<comment type="activity regulation">
    <text evidence="18">Feedback inhibited by histidine.</text>
</comment>
<dbReference type="InterPro" id="IPR013820">
    <property type="entry name" value="ATP_PRibTrfase_cat"/>
</dbReference>
<dbReference type="GO" id="GO:0005737">
    <property type="term" value="C:cytoplasm"/>
    <property type="evidence" value="ECO:0007669"/>
    <property type="project" value="UniProtKB-SubCell"/>
</dbReference>
<dbReference type="GO" id="GO:0005524">
    <property type="term" value="F:ATP binding"/>
    <property type="evidence" value="ECO:0007669"/>
    <property type="project" value="UniProtKB-KW"/>
</dbReference>
<evidence type="ECO:0000256" key="1">
    <source>
        <dbReference type="ARBA" id="ARBA00000915"/>
    </source>
</evidence>
<comment type="similarity">
    <text evidence="5 18">Belongs to the ATP phosphoribosyltransferase family. Long subfamily.</text>
</comment>
<dbReference type="InterPro" id="IPR001348">
    <property type="entry name" value="ATP_PRibTrfase_HisG"/>
</dbReference>
<dbReference type="InterPro" id="IPR020621">
    <property type="entry name" value="ATP-PRT_HisG_long"/>
</dbReference>
<evidence type="ECO:0000256" key="5">
    <source>
        <dbReference type="ARBA" id="ARBA00007955"/>
    </source>
</evidence>
<keyword evidence="13 18" id="KW-0547">Nucleotide-binding</keyword>
<evidence type="ECO:0000259" key="20">
    <source>
        <dbReference type="Pfam" id="PF08029"/>
    </source>
</evidence>
<dbReference type="Gene3D" id="3.30.70.120">
    <property type="match status" value="1"/>
</dbReference>
<dbReference type="PANTHER" id="PTHR21403:SF8">
    <property type="entry name" value="ATP PHOSPHORIBOSYLTRANSFERASE"/>
    <property type="match status" value="1"/>
</dbReference>
<evidence type="ECO:0000256" key="6">
    <source>
        <dbReference type="ARBA" id="ARBA00011946"/>
    </source>
</evidence>
<dbReference type="OrthoDB" id="9801867at2"/>
<dbReference type="FunFam" id="3.40.190.10:FF:000008">
    <property type="entry name" value="ATP phosphoribosyltransferase"/>
    <property type="match status" value="1"/>
</dbReference>
<evidence type="ECO:0000256" key="15">
    <source>
        <dbReference type="ARBA" id="ARBA00022842"/>
    </source>
</evidence>
<accession>A0A3E1K7L2</accession>
<dbReference type="Pfam" id="PF08029">
    <property type="entry name" value="HisG_C"/>
    <property type="match status" value="1"/>
</dbReference>
<dbReference type="InterPro" id="IPR013115">
    <property type="entry name" value="HisG_C"/>
</dbReference>
<dbReference type="GO" id="GO:0003879">
    <property type="term" value="F:ATP phosphoribosyltransferase activity"/>
    <property type="evidence" value="ECO:0007669"/>
    <property type="project" value="UniProtKB-UniRule"/>
</dbReference>
<dbReference type="Proteomes" id="UP000260351">
    <property type="component" value="Unassembled WGS sequence"/>
</dbReference>
<protein>
    <recommendedName>
        <fullName evidence="7 18">ATP phosphoribosyltransferase</fullName>
        <shortName evidence="18">ATP-PRT</shortName>
        <shortName evidence="18">ATP-PRTase</shortName>
        <ecNumber evidence="6 18">2.4.2.17</ecNumber>
    </recommendedName>
</protein>
<organism evidence="21 22">
    <name type="scientific">Wenzhouxiangella sediminis</name>
    <dbReference type="NCBI Taxonomy" id="1792836"/>
    <lineage>
        <taxon>Bacteria</taxon>
        <taxon>Pseudomonadati</taxon>
        <taxon>Pseudomonadota</taxon>
        <taxon>Gammaproteobacteria</taxon>
        <taxon>Chromatiales</taxon>
        <taxon>Wenzhouxiangellaceae</taxon>
        <taxon>Wenzhouxiangella</taxon>
    </lineage>
</organism>
<evidence type="ECO:0000256" key="8">
    <source>
        <dbReference type="ARBA" id="ARBA00022490"/>
    </source>
</evidence>
<evidence type="ECO:0000256" key="18">
    <source>
        <dbReference type="HAMAP-Rule" id="MF_00079"/>
    </source>
</evidence>
<comment type="caution">
    <text evidence="21">The sequence shown here is derived from an EMBL/GenBank/DDBJ whole genome shotgun (WGS) entry which is preliminary data.</text>
</comment>
<dbReference type="UniPathway" id="UPA00031">
    <property type="reaction ID" value="UER00006"/>
</dbReference>
<dbReference type="GO" id="GO:0000105">
    <property type="term" value="P:L-histidine biosynthetic process"/>
    <property type="evidence" value="ECO:0007669"/>
    <property type="project" value="UniProtKB-UniRule"/>
</dbReference>
<dbReference type="EMBL" id="QUZK01000039">
    <property type="protein sequence ID" value="RFF30033.1"/>
    <property type="molecule type" value="Genomic_DNA"/>
</dbReference>
<name>A0A3E1K7L2_9GAMM</name>
<dbReference type="InterPro" id="IPR011322">
    <property type="entry name" value="N-reg_PII-like_a/b"/>
</dbReference>
<evidence type="ECO:0000256" key="11">
    <source>
        <dbReference type="ARBA" id="ARBA00022679"/>
    </source>
</evidence>
<evidence type="ECO:0000256" key="7">
    <source>
        <dbReference type="ARBA" id="ARBA00020998"/>
    </source>
</evidence>
<keyword evidence="8 18" id="KW-0963">Cytoplasm</keyword>
<evidence type="ECO:0000256" key="10">
    <source>
        <dbReference type="ARBA" id="ARBA00022676"/>
    </source>
</evidence>